<proteinExistence type="predicted"/>
<dbReference type="InterPro" id="IPR003593">
    <property type="entry name" value="AAA+_ATPase"/>
</dbReference>
<dbReference type="FunFam" id="3.40.50.300:FF:000006">
    <property type="entry name" value="DNA-binding transcriptional regulator NtrC"/>
    <property type="match status" value="1"/>
</dbReference>
<dbReference type="CDD" id="cd00009">
    <property type="entry name" value="AAA"/>
    <property type="match status" value="1"/>
</dbReference>
<evidence type="ECO:0000256" key="3">
    <source>
        <dbReference type="ARBA" id="ARBA00023015"/>
    </source>
</evidence>
<dbReference type="SUPFAM" id="SSF52540">
    <property type="entry name" value="P-loop containing nucleoside triphosphate hydrolases"/>
    <property type="match status" value="1"/>
</dbReference>
<dbReference type="Gene3D" id="1.10.8.60">
    <property type="match status" value="1"/>
</dbReference>
<dbReference type="EMBL" id="JPGN01000060">
    <property type="protein sequence ID" value="KFI19276.1"/>
    <property type="molecule type" value="Genomic_DNA"/>
</dbReference>
<accession>A0A0E2Z262</accession>
<dbReference type="Pfam" id="PF25601">
    <property type="entry name" value="AAA_lid_14"/>
    <property type="match status" value="1"/>
</dbReference>
<evidence type="ECO:0000256" key="1">
    <source>
        <dbReference type="ARBA" id="ARBA00022741"/>
    </source>
</evidence>
<keyword evidence="3" id="KW-0805">Transcription regulation</keyword>
<dbReference type="PROSITE" id="PS50045">
    <property type="entry name" value="SIGMA54_INTERACT_4"/>
    <property type="match status" value="1"/>
</dbReference>
<dbReference type="PANTHER" id="PTHR32071">
    <property type="entry name" value="TRANSCRIPTIONAL REGULATORY PROTEIN"/>
    <property type="match status" value="1"/>
</dbReference>
<dbReference type="GO" id="GO:0006355">
    <property type="term" value="P:regulation of DNA-templated transcription"/>
    <property type="evidence" value="ECO:0007669"/>
    <property type="project" value="InterPro"/>
</dbReference>
<evidence type="ECO:0000259" key="5">
    <source>
        <dbReference type="PROSITE" id="PS50045"/>
    </source>
</evidence>
<dbReference type="PROSITE" id="PS00688">
    <property type="entry name" value="SIGMA54_INTERACT_3"/>
    <property type="match status" value="1"/>
</dbReference>
<dbReference type="InterPro" id="IPR002197">
    <property type="entry name" value="HTH_Fis"/>
</dbReference>
<name>A0A0E2Z262_9GAMM</name>
<organism evidence="6 7">
    <name type="scientific">Nitrosococcus oceani C-27</name>
    <dbReference type="NCBI Taxonomy" id="314279"/>
    <lineage>
        <taxon>Bacteria</taxon>
        <taxon>Pseudomonadati</taxon>
        <taxon>Pseudomonadota</taxon>
        <taxon>Gammaproteobacteria</taxon>
        <taxon>Chromatiales</taxon>
        <taxon>Chromatiaceae</taxon>
        <taxon>Nitrosococcus</taxon>
    </lineage>
</organism>
<evidence type="ECO:0000256" key="2">
    <source>
        <dbReference type="ARBA" id="ARBA00022840"/>
    </source>
</evidence>
<dbReference type="GO" id="GO:0043565">
    <property type="term" value="F:sequence-specific DNA binding"/>
    <property type="evidence" value="ECO:0007669"/>
    <property type="project" value="InterPro"/>
</dbReference>
<dbReference type="Proteomes" id="UP000028839">
    <property type="component" value="Unassembled WGS sequence"/>
</dbReference>
<keyword evidence="1" id="KW-0547">Nucleotide-binding</keyword>
<dbReference type="InterPro" id="IPR025944">
    <property type="entry name" value="Sigma_54_int_dom_CS"/>
</dbReference>
<dbReference type="HOGENOM" id="CLU_000445_0_7_6"/>
<gene>
    <name evidence="6" type="ORF">IB75_10020</name>
</gene>
<dbReference type="AlphaFoldDB" id="A0A0E2Z262"/>
<keyword evidence="4" id="KW-0804">Transcription</keyword>
<evidence type="ECO:0000313" key="6">
    <source>
        <dbReference type="EMBL" id="KFI19276.1"/>
    </source>
</evidence>
<dbReference type="SUPFAM" id="SSF46689">
    <property type="entry name" value="Homeodomain-like"/>
    <property type="match status" value="1"/>
</dbReference>
<dbReference type="InterPro" id="IPR002078">
    <property type="entry name" value="Sigma_54_int"/>
</dbReference>
<dbReference type="Pfam" id="PF00158">
    <property type="entry name" value="Sigma54_activat"/>
    <property type="match status" value="1"/>
</dbReference>
<protein>
    <submittedName>
        <fullName evidence="6">ATPase AAA</fullName>
    </submittedName>
</protein>
<reference evidence="6 7" key="1">
    <citation type="submission" date="2014-07" db="EMBL/GenBank/DDBJ databases">
        <title>Comparative analysis of Nitrosococcus oceani genome inventories of strains from Pacific and Atlantic gyres.</title>
        <authorList>
            <person name="Lim C.K."/>
            <person name="Wang L."/>
            <person name="Sayavedra-Soto L.A."/>
            <person name="Klotz M.G."/>
        </authorList>
    </citation>
    <scope>NUCLEOTIDE SEQUENCE [LARGE SCALE GENOMIC DNA]</scope>
    <source>
        <strain evidence="6 7">C-27</strain>
    </source>
</reference>
<comment type="caution">
    <text evidence="6">The sequence shown here is derived from an EMBL/GenBank/DDBJ whole genome shotgun (WGS) entry which is preliminary data.</text>
</comment>
<dbReference type="Gene3D" id="1.10.10.60">
    <property type="entry name" value="Homeodomain-like"/>
    <property type="match status" value="1"/>
</dbReference>
<dbReference type="SMART" id="SM00382">
    <property type="entry name" value="AAA"/>
    <property type="match status" value="1"/>
</dbReference>
<dbReference type="InterPro" id="IPR009057">
    <property type="entry name" value="Homeodomain-like_sf"/>
</dbReference>
<dbReference type="InterPro" id="IPR027417">
    <property type="entry name" value="P-loop_NTPase"/>
</dbReference>
<dbReference type="Pfam" id="PF02954">
    <property type="entry name" value="HTH_8"/>
    <property type="match status" value="1"/>
</dbReference>
<dbReference type="InterPro" id="IPR058031">
    <property type="entry name" value="AAA_lid_NorR"/>
</dbReference>
<keyword evidence="2" id="KW-0067">ATP-binding</keyword>
<evidence type="ECO:0000313" key="7">
    <source>
        <dbReference type="Proteomes" id="UP000028839"/>
    </source>
</evidence>
<dbReference type="GO" id="GO:0005524">
    <property type="term" value="F:ATP binding"/>
    <property type="evidence" value="ECO:0007669"/>
    <property type="project" value="UniProtKB-KW"/>
</dbReference>
<evidence type="ECO:0000256" key="4">
    <source>
        <dbReference type="ARBA" id="ARBA00023163"/>
    </source>
</evidence>
<dbReference type="PANTHER" id="PTHR32071:SF113">
    <property type="entry name" value="ALGINATE BIOSYNTHESIS TRANSCRIPTIONAL REGULATORY PROTEIN ALGB"/>
    <property type="match status" value="1"/>
</dbReference>
<feature type="domain" description="Sigma-54 factor interaction" evidence="5">
    <location>
        <begin position="11"/>
        <end position="240"/>
    </location>
</feature>
<sequence>MFRDELASLNLIGQSPAFLNALELIKALSECEAPVLIEGETGTGKEMAARAIHYLGLRQDHPFIPINCGALSDTLLENELFGHERGAYTDAKEAQLGLVAQAHQGTLFLDEVESLSPKAQVALLRFLQNQEYRPLGSRSLKQADVRVISASNEDLEALVRRGNFRQDLLFRLNVMPLFLPPLRERSGDIESLATHFLYQYSLKYCRSPQAFHPTTLVWMKNYPWPGNVRELENFVHRALLLSKGPLIPLPPQRLPSIGSENNPPLESPGGYRGSFNQAKTQVIAHFEKQYLECLMAECHGNISLAAKRAGKERRTFGKLLKKYQINRAFYIKSKDI</sequence>
<dbReference type="Gene3D" id="3.40.50.300">
    <property type="entry name" value="P-loop containing nucleotide triphosphate hydrolases"/>
    <property type="match status" value="1"/>
</dbReference>